<dbReference type="InterPro" id="IPR044927">
    <property type="entry name" value="Endonuclea_NS_2"/>
</dbReference>
<reference evidence="3 4" key="1">
    <citation type="submission" date="2023-11" db="EMBL/GenBank/DDBJ databases">
        <title>Draft genome sequence of Microbacterium arthrosphaerae JCM 30492.</title>
        <authorList>
            <person name="Zhang G."/>
            <person name="Ding Y."/>
        </authorList>
    </citation>
    <scope>NUCLEOTIDE SEQUENCE [LARGE SCALE GENOMIC DNA]</scope>
    <source>
        <strain evidence="3 4">JCM 30492</strain>
    </source>
</reference>
<accession>A0ABU4H2M0</accession>
<evidence type="ECO:0000256" key="1">
    <source>
        <dbReference type="SAM" id="MobiDB-lite"/>
    </source>
</evidence>
<evidence type="ECO:0000259" key="2">
    <source>
        <dbReference type="Pfam" id="PF13930"/>
    </source>
</evidence>
<name>A0ABU4H2M0_9MICO</name>
<dbReference type="RefSeq" id="WP_318354024.1">
    <property type="nucleotide sequence ID" value="NZ_JAWQEV010000003.1"/>
</dbReference>
<dbReference type="Proteomes" id="UP001283109">
    <property type="component" value="Unassembled WGS sequence"/>
</dbReference>
<dbReference type="SUPFAM" id="SSF54060">
    <property type="entry name" value="His-Me finger endonucleases"/>
    <property type="match status" value="1"/>
</dbReference>
<gene>
    <name evidence="3" type="ORF">R8Z58_12145</name>
</gene>
<keyword evidence="4" id="KW-1185">Reference proteome</keyword>
<evidence type="ECO:0000313" key="4">
    <source>
        <dbReference type="Proteomes" id="UP001283109"/>
    </source>
</evidence>
<feature type="domain" description="Type VII secretion system protein EssD-like" evidence="2">
    <location>
        <begin position="92"/>
        <end position="174"/>
    </location>
</feature>
<organism evidence="3 4">
    <name type="scientific">Microbacterium arthrosphaerae</name>
    <dbReference type="NCBI Taxonomy" id="792652"/>
    <lineage>
        <taxon>Bacteria</taxon>
        <taxon>Bacillati</taxon>
        <taxon>Actinomycetota</taxon>
        <taxon>Actinomycetes</taxon>
        <taxon>Micrococcales</taxon>
        <taxon>Microbacteriaceae</taxon>
        <taxon>Microbacterium</taxon>
    </lineage>
</organism>
<dbReference type="GO" id="GO:0004519">
    <property type="term" value="F:endonuclease activity"/>
    <property type="evidence" value="ECO:0007669"/>
    <property type="project" value="UniProtKB-KW"/>
</dbReference>
<sequence>MSKGAREVMRRVKNAVDDAGSDLNLRLAQLMDNITEHLDTVVKKVKDTDNFDNTVTTRGRNTKTTHYDPANGRPVQEEGLILDDFGGTERGDNATAVGRLGNPGDDGGHLGAHRFFGDTPDEGIVPQVANLNRGAWKKMESEWADWVAEGCRVDYRIQVDPPGAIRPDNFQVVYVVSDPSTGEILETRSPSFANVTGETFDRIHQR</sequence>
<keyword evidence="3" id="KW-0378">Hydrolase</keyword>
<protein>
    <submittedName>
        <fullName evidence="3">DNA/RNA non-specific endonuclease</fullName>
    </submittedName>
</protein>
<keyword evidence="3" id="KW-0255">Endonuclease</keyword>
<comment type="caution">
    <text evidence="3">The sequence shown here is derived from an EMBL/GenBank/DDBJ whole genome shotgun (WGS) entry which is preliminary data.</text>
</comment>
<proteinExistence type="predicted"/>
<feature type="compositionally biased region" description="Low complexity" evidence="1">
    <location>
        <begin position="53"/>
        <end position="64"/>
    </location>
</feature>
<dbReference type="EMBL" id="JAWQEV010000003">
    <property type="protein sequence ID" value="MDW4573525.1"/>
    <property type="molecule type" value="Genomic_DNA"/>
</dbReference>
<dbReference type="InterPro" id="IPR044925">
    <property type="entry name" value="His-Me_finger_sf"/>
</dbReference>
<dbReference type="Pfam" id="PF13930">
    <property type="entry name" value="Endonuclea_NS_2"/>
    <property type="match status" value="1"/>
</dbReference>
<evidence type="ECO:0000313" key="3">
    <source>
        <dbReference type="EMBL" id="MDW4573525.1"/>
    </source>
</evidence>
<keyword evidence="3" id="KW-0540">Nuclease</keyword>
<feature type="region of interest" description="Disordered" evidence="1">
    <location>
        <begin position="53"/>
        <end position="74"/>
    </location>
</feature>